<sequence>MKKIHLLIFFLIACNCYLFAQENINLNKFRQLKQELATPNVYRTASGAPGHQYWQQKADYKIDIKLDDKNQRIYGKETISYYNQSPDVLNYLWLQLDQNMRAKDSDTDKTMSFVMKERVSFSQLKRLQNDFDGGFKLDHVKDTQGNDLTATVNKTMMRIDLPEPLNPGESFSFEVKWWYNINNRMTDHGRSGYEYFEDEDNYLYTIAQFYPRMAVYNEVEGWQHKQFLGTGEFTLPFGDFEVHLTVPADHVVGATGELQNADEVLTSEQIKRFEQAKKTTDKPVIIISQADAEQAEKNKSKKEKTWIFKANNVRDFAFASSRKFNWDAMGVKFDNRTVLAMSYYPKEGNPLWEQYSTRVVAHTIKTYSKHTFDYPYPVAISVHTKDIGMEYPMICFNGGRPEKDGTYSERTKYEMIGVIIHEVGHNFFPMIVNSDERQWTWMDEGLNTFTQFLTEQEWEPNYPSRSGRPYTIVPYMKGDKKFISPIMTNSESVWNLGSNAYSKPTVALNILRETVMGRELFDFAYKEYARRWMFKHPTPADFFRTMEDASGVDLDWFWRGWFYTTDHCDISLENVKWYQPNTQNPEIETLLAKKEKEEKISMTDINNKDLTDNTYLASNPAAADFYTTYDPFKVTETDKKQYDRYLSSLSDEEKELVNGNYNFYQLDFKNIGGLVMPIILKFEFTDGSEEIQHIPAEIWRRNNEEVSKVFLFNKQVKQITLDPFLETADTELNNNYWPEKQVPTRFQLYKSRFGSGRSGGSNPMRDAQKKK</sequence>
<protein>
    <submittedName>
        <fullName evidence="4">M1 family metallopeptidase</fullName>
    </submittedName>
</protein>
<dbReference type="AlphaFoldDB" id="A0A9X3F874"/>
<proteinExistence type="predicted"/>
<evidence type="ECO:0000259" key="3">
    <source>
        <dbReference type="Pfam" id="PF01433"/>
    </source>
</evidence>
<dbReference type="Proteomes" id="UP001145087">
    <property type="component" value="Unassembled WGS sequence"/>
</dbReference>
<keyword evidence="2" id="KW-0732">Signal</keyword>
<dbReference type="EMBL" id="JAPOHD010000031">
    <property type="protein sequence ID" value="MCY1722200.1"/>
    <property type="molecule type" value="Genomic_DNA"/>
</dbReference>
<keyword evidence="5" id="KW-1185">Reference proteome</keyword>
<dbReference type="Gene3D" id="1.10.390.10">
    <property type="entry name" value="Neutral Protease Domain 2"/>
    <property type="match status" value="1"/>
</dbReference>
<feature type="region of interest" description="Disordered" evidence="1">
    <location>
        <begin position="752"/>
        <end position="771"/>
    </location>
</feature>
<dbReference type="RefSeq" id="WP_343334526.1">
    <property type="nucleotide sequence ID" value="NZ_JAPOHD010000031.1"/>
</dbReference>
<feature type="signal peptide" evidence="2">
    <location>
        <begin position="1"/>
        <end position="20"/>
    </location>
</feature>
<organism evidence="4 5">
    <name type="scientific">Draconibacterium aestuarii</name>
    <dbReference type="NCBI Taxonomy" id="2998507"/>
    <lineage>
        <taxon>Bacteria</taxon>
        <taxon>Pseudomonadati</taxon>
        <taxon>Bacteroidota</taxon>
        <taxon>Bacteroidia</taxon>
        <taxon>Marinilabiliales</taxon>
        <taxon>Prolixibacteraceae</taxon>
        <taxon>Draconibacterium</taxon>
    </lineage>
</organism>
<feature type="domain" description="Peptidase M1 membrane alanine aminopeptidase" evidence="3">
    <location>
        <begin position="387"/>
        <end position="561"/>
    </location>
</feature>
<dbReference type="GO" id="GO:0008270">
    <property type="term" value="F:zinc ion binding"/>
    <property type="evidence" value="ECO:0007669"/>
    <property type="project" value="InterPro"/>
</dbReference>
<name>A0A9X3F874_9BACT</name>
<dbReference type="GO" id="GO:0008237">
    <property type="term" value="F:metallopeptidase activity"/>
    <property type="evidence" value="ECO:0007669"/>
    <property type="project" value="InterPro"/>
</dbReference>
<evidence type="ECO:0000313" key="5">
    <source>
        <dbReference type="Proteomes" id="UP001145087"/>
    </source>
</evidence>
<feature type="chain" id="PRO_5040838326" evidence="2">
    <location>
        <begin position="21"/>
        <end position="771"/>
    </location>
</feature>
<dbReference type="InterPro" id="IPR027268">
    <property type="entry name" value="Peptidase_M4/M1_CTD_sf"/>
</dbReference>
<evidence type="ECO:0000256" key="1">
    <source>
        <dbReference type="SAM" id="MobiDB-lite"/>
    </source>
</evidence>
<accession>A0A9X3F874</accession>
<reference evidence="4" key="1">
    <citation type="submission" date="2022-11" db="EMBL/GenBank/DDBJ databases">
        <title>Marilongibacter aestuarii gen. nov., sp. nov., isolated from tidal flat sediment.</title>
        <authorList>
            <person name="Jiayan W."/>
        </authorList>
    </citation>
    <scope>NUCLEOTIDE SEQUENCE</scope>
    <source>
        <strain evidence="4">Z1-6</strain>
    </source>
</reference>
<evidence type="ECO:0000313" key="4">
    <source>
        <dbReference type="EMBL" id="MCY1722200.1"/>
    </source>
</evidence>
<gene>
    <name evidence="4" type="ORF">OU798_17735</name>
</gene>
<dbReference type="InterPro" id="IPR014782">
    <property type="entry name" value="Peptidase_M1_dom"/>
</dbReference>
<evidence type="ECO:0000256" key="2">
    <source>
        <dbReference type="SAM" id="SignalP"/>
    </source>
</evidence>
<dbReference type="CDD" id="cd09604">
    <property type="entry name" value="M1_APN_like"/>
    <property type="match status" value="1"/>
</dbReference>
<dbReference type="Pfam" id="PF01433">
    <property type="entry name" value="Peptidase_M1"/>
    <property type="match status" value="1"/>
</dbReference>
<dbReference type="SUPFAM" id="SSF55486">
    <property type="entry name" value="Metalloproteases ('zincins'), catalytic domain"/>
    <property type="match status" value="1"/>
</dbReference>
<comment type="caution">
    <text evidence="4">The sequence shown here is derived from an EMBL/GenBank/DDBJ whole genome shotgun (WGS) entry which is preliminary data.</text>
</comment>